<protein>
    <submittedName>
        <fullName evidence="1">Uncharacterized protein</fullName>
    </submittedName>
</protein>
<evidence type="ECO:0000313" key="2">
    <source>
        <dbReference type="Proteomes" id="UP001168167"/>
    </source>
</evidence>
<gene>
    <name evidence="1" type="ORF">NQX30_00645</name>
</gene>
<sequence length="44" mass="4867">MLSSVAVAESLYSEWQQRDIKALSNKAIEDYSSGNGMGFALERN</sequence>
<evidence type="ECO:0000313" key="1">
    <source>
        <dbReference type="EMBL" id="MDM5146896.1"/>
    </source>
</evidence>
<reference evidence="1" key="2">
    <citation type="journal article" date="2023" name="Microbiome">
        <title>Synthase-selected sorting approach identifies a beta-lactone synthase in a nudibranch symbiotic bacterium.</title>
        <authorList>
            <person name="Dzunkova M."/>
            <person name="La Clair J.J."/>
            <person name="Tyml T."/>
            <person name="Doud D."/>
            <person name="Schulz F."/>
            <person name="Piquer-Esteban S."/>
            <person name="Porcel Sanchis D."/>
            <person name="Osborn A."/>
            <person name="Robinson D."/>
            <person name="Louie K.B."/>
            <person name="Bowen B.P."/>
            <person name="Bowers R.M."/>
            <person name="Lee J."/>
            <person name="Arnau V."/>
            <person name="Diaz-Villanueva W."/>
            <person name="Stepanauskas R."/>
            <person name="Gosliner T."/>
            <person name="Date S.V."/>
            <person name="Northen T.R."/>
            <person name="Cheng J.F."/>
            <person name="Burkart M.D."/>
            <person name="Woyke T."/>
        </authorList>
    </citation>
    <scope>NUCLEOTIDE SEQUENCE</scope>
    <source>
        <strain evidence="1">Df01</strain>
    </source>
</reference>
<organism evidence="1 2">
    <name type="scientific">Candidatus Doriopsillibacter californiensis</name>
    <dbReference type="NCBI Taxonomy" id="2970740"/>
    <lineage>
        <taxon>Bacteria</taxon>
        <taxon>Pseudomonadati</taxon>
        <taxon>Pseudomonadota</taxon>
        <taxon>Gammaproteobacteria</taxon>
        <taxon>Candidatus Tethybacterales</taxon>
        <taxon>Candidatus Persebacteraceae</taxon>
        <taxon>Candidatus Doriopsillibacter</taxon>
    </lineage>
</organism>
<dbReference type="Proteomes" id="UP001168167">
    <property type="component" value="Unassembled WGS sequence"/>
</dbReference>
<keyword evidence="2" id="KW-1185">Reference proteome</keyword>
<comment type="caution">
    <text evidence="1">The sequence shown here is derived from an EMBL/GenBank/DDBJ whole genome shotgun (WGS) entry which is preliminary data.</text>
</comment>
<reference evidence="1" key="1">
    <citation type="submission" date="2022-08" db="EMBL/GenBank/DDBJ databases">
        <authorList>
            <person name="Dzunkova M."/>
            <person name="La Clair J."/>
            <person name="Tyml T."/>
            <person name="Doud D."/>
            <person name="Schulz F."/>
            <person name="Piquer S."/>
            <person name="Porcel Sanchis D."/>
            <person name="Osborn A."/>
            <person name="Robinson D."/>
            <person name="Louie K.B."/>
            <person name="Bowen B.P."/>
            <person name="Bowers R."/>
            <person name="Lee J."/>
            <person name="Arnau Llombart V."/>
            <person name="Diaz Villanueva W."/>
            <person name="Gosliner T."/>
            <person name="Northen T."/>
            <person name="Cheng J.-F."/>
            <person name="Burkart M.D."/>
            <person name="Woyke T."/>
        </authorList>
    </citation>
    <scope>NUCLEOTIDE SEQUENCE</scope>
    <source>
        <strain evidence="1">Df01</strain>
    </source>
</reference>
<proteinExistence type="predicted"/>
<dbReference type="EMBL" id="JANQAO010000001">
    <property type="protein sequence ID" value="MDM5146896.1"/>
    <property type="molecule type" value="Genomic_DNA"/>
</dbReference>
<name>A0ABT7QJR2_9GAMM</name>
<accession>A0ABT7QJR2</accession>